<comment type="cofactor">
    <cofactor evidence="1">
        <name>Mg(2+)</name>
        <dbReference type="ChEBI" id="CHEBI:18420"/>
    </cofactor>
</comment>
<evidence type="ECO:0000256" key="2">
    <source>
        <dbReference type="ARBA" id="ARBA00022801"/>
    </source>
</evidence>
<sequence length="194" mass="21574">MINAYQGTSVKPETGDGVLFLHKMRGDFGMQEQNDLRFLIAKDKWFSVRAAVLLVHGQDVLVKQAQLQDGTSGLLIPGGAVKFGESGLEAGAREMREELQLDHLDLQMVGITENFWPVEEGVQAHQIMMLMLTKITQQQFDHLNNLDMQSVDLPEGTNLVWLPFDTVRRAVKPAAVGKLLGTDGGLQYGVDRRE</sequence>
<evidence type="ECO:0000256" key="1">
    <source>
        <dbReference type="ARBA" id="ARBA00001946"/>
    </source>
</evidence>
<proteinExistence type="predicted"/>
<feature type="domain" description="Nudix hydrolase" evidence="3">
    <location>
        <begin position="44"/>
        <end position="187"/>
    </location>
</feature>
<dbReference type="InterPro" id="IPR015797">
    <property type="entry name" value="NUDIX_hydrolase-like_dom_sf"/>
</dbReference>
<dbReference type="Proteomes" id="UP000051922">
    <property type="component" value="Unassembled WGS sequence"/>
</dbReference>
<dbReference type="PROSITE" id="PS51462">
    <property type="entry name" value="NUDIX"/>
    <property type="match status" value="1"/>
</dbReference>
<dbReference type="PANTHER" id="PTHR43046:SF14">
    <property type="entry name" value="MUTT_NUDIX FAMILY PROTEIN"/>
    <property type="match status" value="1"/>
</dbReference>
<dbReference type="AlphaFoldDB" id="A0A0R1TWH9"/>
<accession>A0A0R1TWH9</accession>
<dbReference type="PANTHER" id="PTHR43046">
    <property type="entry name" value="GDP-MANNOSE MANNOSYL HYDROLASE"/>
    <property type="match status" value="1"/>
</dbReference>
<gene>
    <name evidence="4" type="ORF">FC50_GL001712</name>
</gene>
<dbReference type="SUPFAM" id="SSF55811">
    <property type="entry name" value="Nudix"/>
    <property type="match status" value="1"/>
</dbReference>
<keyword evidence="2" id="KW-0378">Hydrolase</keyword>
<name>A0A0R1TWH9_9LACO</name>
<protein>
    <recommendedName>
        <fullName evidence="3">Nudix hydrolase domain-containing protein</fullName>
    </recommendedName>
</protein>
<keyword evidence="5" id="KW-1185">Reference proteome</keyword>
<dbReference type="Pfam" id="PF00293">
    <property type="entry name" value="NUDIX"/>
    <property type="match status" value="1"/>
</dbReference>
<dbReference type="Gene3D" id="3.90.79.10">
    <property type="entry name" value="Nucleoside Triphosphate Pyrophosphohydrolase"/>
    <property type="match status" value="1"/>
</dbReference>
<dbReference type="InterPro" id="IPR000086">
    <property type="entry name" value="NUDIX_hydrolase_dom"/>
</dbReference>
<evidence type="ECO:0000313" key="4">
    <source>
        <dbReference type="EMBL" id="KRL85543.1"/>
    </source>
</evidence>
<dbReference type="GO" id="GO:0016787">
    <property type="term" value="F:hydrolase activity"/>
    <property type="evidence" value="ECO:0007669"/>
    <property type="project" value="UniProtKB-KW"/>
</dbReference>
<dbReference type="EMBL" id="AZFJ01000052">
    <property type="protein sequence ID" value="KRL85543.1"/>
    <property type="molecule type" value="Genomic_DNA"/>
</dbReference>
<dbReference type="PATRIC" id="fig|1423783.4.peg.1754"/>
<reference evidence="4 5" key="1">
    <citation type="journal article" date="2015" name="Genome Announc.">
        <title>Expanding the biotechnology potential of lactobacilli through comparative genomics of 213 strains and associated genera.</title>
        <authorList>
            <person name="Sun Z."/>
            <person name="Harris H.M."/>
            <person name="McCann A."/>
            <person name="Guo C."/>
            <person name="Argimon S."/>
            <person name="Zhang W."/>
            <person name="Yang X."/>
            <person name="Jeffery I.B."/>
            <person name="Cooney J.C."/>
            <person name="Kagawa T.F."/>
            <person name="Liu W."/>
            <person name="Song Y."/>
            <person name="Salvetti E."/>
            <person name="Wrobel A."/>
            <person name="Rasinkangas P."/>
            <person name="Parkhill J."/>
            <person name="Rea M.C."/>
            <person name="O'Sullivan O."/>
            <person name="Ritari J."/>
            <person name="Douillard F.P."/>
            <person name="Paul Ross R."/>
            <person name="Yang R."/>
            <person name="Briner A.E."/>
            <person name="Felis G.E."/>
            <person name="de Vos W.M."/>
            <person name="Barrangou R."/>
            <person name="Klaenhammer T.R."/>
            <person name="Caufield P.W."/>
            <person name="Cui Y."/>
            <person name="Zhang H."/>
            <person name="O'Toole P.W."/>
        </authorList>
    </citation>
    <scope>NUCLEOTIDE SEQUENCE [LARGE SCALE GENOMIC DNA]</scope>
    <source>
        <strain evidence="4 5">DSM 15945</strain>
    </source>
</reference>
<dbReference type="STRING" id="1423783.FC50_GL001712"/>
<organism evidence="4 5">
    <name type="scientific">Lacticaseibacillus pantheris DSM 15945 = JCM 12539 = NBRC 106106</name>
    <dbReference type="NCBI Taxonomy" id="1423783"/>
    <lineage>
        <taxon>Bacteria</taxon>
        <taxon>Bacillati</taxon>
        <taxon>Bacillota</taxon>
        <taxon>Bacilli</taxon>
        <taxon>Lactobacillales</taxon>
        <taxon>Lactobacillaceae</taxon>
        <taxon>Lacticaseibacillus</taxon>
    </lineage>
</organism>
<comment type="caution">
    <text evidence="4">The sequence shown here is derived from an EMBL/GenBank/DDBJ whole genome shotgun (WGS) entry which is preliminary data.</text>
</comment>
<evidence type="ECO:0000313" key="5">
    <source>
        <dbReference type="Proteomes" id="UP000051922"/>
    </source>
</evidence>
<evidence type="ECO:0000259" key="3">
    <source>
        <dbReference type="PROSITE" id="PS51462"/>
    </source>
</evidence>